<dbReference type="AlphaFoldDB" id="A0A849K5Z8"/>
<evidence type="ECO:0000256" key="7">
    <source>
        <dbReference type="SAM" id="SignalP"/>
    </source>
</evidence>
<keyword evidence="5" id="KW-0998">Cell outer membrane</keyword>
<evidence type="ECO:0000256" key="2">
    <source>
        <dbReference type="ARBA" id="ARBA00022452"/>
    </source>
</evidence>
<keyword evidence="7" id="KW-0732">Signal</keyword>
<evidence type="ECO:0000256" key="1">
    <source>
        <dbReference type="ARBA" id="ARBA00004442"/>
    </source>
</evidence>
<dbReference type="GO" id="GO:0015562">
    <property type="term" value="F:efflux transmembrane transporter activity"/>
    <property type="evidence" value="ECO:0007669"/>
    <property type="project" value="InterPro"/>
</dbReference>
<sequence>MSRSISIAPLATLAALLLSAGAALAQPLSLAEAQELAVQRSRQLPAQAAAASAARERAVAAGQRPDPVLRLGISNLLIEGPDRFSLTREGMTMRNIGVMQELTRGDKLAARSRRYEQEALAAEAMQDGARLMVRRDAGLAWLDLLYAQRAVEGMRQQQAETRLQLEGALASLRGGRGTQAEVVAAQQASAQLDDRIEEGTREVQAARAALARWVGEPADRPLLAALPAPLAEPGDLAQRIAAHPQLRALHGQEAVAEAEVAMAASERRGDWSVELMYSQRGSQFGDMVSLTLSRPLQLNRGARQDREVAAKRADAERLREEREEARRGLVAEAQALLATWQGVRNRLQLHDTRLLPLASDRIQASLAAYRGGGMLASVLEARRGYIETHLERLRLERDAGRALLQLEYLLGGHDAATIQEGARP</sequence>
<dbReference type="GO" id="GO:0009279">
    <property type="term" value="C:cell outer membrane"/>
    <property type="evidence" value="ECO:0007669"/>
    <property type="project" value="UniProtKB-SubCell"/>
</dbReference>
<keyword evidence="6" id="KW-0175">Coiled coil</keyword>
<reference evidence="8 9" key="1">
    <citation type="submission" date="2020-05" db="EMBL/GenBank/DDBJ databases">
        <authorList>
            <person name="Khan S.A."/>
            <person name="Jeon C.O."/>
            <person name="Chun B.H."/>
        </authorList>
    </citation>
    <scope>NUCLEOTIDE SEQUENCE [LARGE SCALE GENOMIC DNA]</scope>
    <source>
        <strain evidence="8 9">B156</strain>
    </source>
</reference>
<proteinExistence type="predicted"/>
<dbReference type="Gene3D" id="1.20.1600.10">
    <property type="entry name" value="Outer membrane efflux proteins (OEP)"/>
    <property type="match status" value="1"/>
</dbReference>
<gene>
    <name evidence="8" type="ORF">HK415_12865</name>
</gene>
<dbReference type="GO" id="GO:0015288">
    <property type="term" value="F:porin activity"/>
    <property type="evidence" value="ECO:0007669"/>
    <property type="project" value="TreeGrafter"/>
</dbReference>
<evidence type="ECO:0000256" key="3">
    <source>
        <dbReference type="ARBA" id="ARBA00022692"/>
    </source>
</evidence>
<evidence type="ECO:0000256" key="6">
    <source>
        <dbReference type="SAM" id="Coils"/>
    </source>
</evidence>
<accession>A0A849K5Z8</accession>
<evidence type="ECO:0000313" key="8">
    <source>
        <dbReference type="EMBL" id="NNU43852.1"/>
    </source>
</evidence>
<protein>
    <submittedName>
        <fullName evidence="8">TolC family protein</fullName>
    </submittedName>
</protein>
<feature type="chain" id="PRO_5032403504" evidence="7">
    <location>
        <begin position="26"/>
        <end position="424"/>
    </location>
</feature>
<keyword evidence="9" id="KW-1185">Reference proteome</keyword>
<keyword evidence="2" id="KW-1134">Transmembrane beta strand</keyword>
<dbReference type="Proteomes" id="UP000552954">
    <property type="component" value="Unassembled WGS sequence"/>
</dbReference>
<comment type="caution">
    <text evidence="8">The sequence shown here is derived from an EMBL/GenBank/DDBJ whole genome shotgun (WGS) entry which is preliminary data.</text>
</comment>
<name>A0A849K5Z8_9BURK</name>
<keyword evidence="4" id="KW-0472">Membrane</keyword>
<dbReference type="SUPFAM" id="SSF56954">
    <property type="entry name" value="Outer membrane efflux proteins (OEP)"/>
    <property type="match status" value="1"/>
</dbReference>
<dbReference type="GO" id="GO:1990281">
    <property type="term" value="C:efflux pump complex"/>
    <property type="evidence" value="ECO:0007669"/>
    <property type="project" value="TreeGrafter"/>
</dbReference>
<dbReference type="PANTHER" id="PTHR30026">
    <property type="entry name" value="OUTER MEMBRANE PROTEIN TOLC"/>
    <property type="match status" value="1"/>
</dbReference>
<dbReference type="EMBL" id="JABFCS010000001">
    <property type="protein sequence ID" value="NNU43852.1"/>
    <property type="molecule type" value="Genomic_DNA"/>
</dbReference>
<evidence type="ECO:0000313" key="9">
    <source>
        <dbReference type="Proteomes" id="UP000552954"/>
    </source>
</evidence>
<comment type="subcellular location">
    <subcellularLocation>
        <location evidence="1">Cell outer membrane</location>
    </subcellularLocation>
</comment>
<reference evidence="8 9" key="2">
    <citation type="submission" date="2020-06" db="EMBL/GenBank/DDBJ databases">
        <title>Ramlibacter rhizophilus sp. nov., isolated from rhizosphere soil of national flower Mugunghwa from South Korea.</title>
        <authorList>
            <person name="Zheng-Fei Y."/>
            <person name="Huan T."/>
        </authorList>
    </citation>
    <scope>NUCLEOTIDE SEQUENCE [LARGE SCALE GENOMIC DNA]</scope>
    <source>
        <strain evidence="8 9">B156</strain>
    </source>
</reference>
<evidence type="ECO:0000256" key="4">
    <source>
        <dbReference type="ARBA" id="ARBA00023136"/>
    </source>
</evidence>
<dbReference type="PANTHER" id="PTHR30026:SF21">
    <property type="entry name" value="SLR1270 PROTEIN"/>
    <property type="match status" value="1"/>
</dbReference>
<feature type="coiled-coil region" evidence="6">
    <location>
        <begin position="308"/>
        <end position="335"/>
    </location>
</feature>
<evidence type="ECO:0000256" key="5">
    <source>
        <dbReference type="ARBA" id="ARBA00023237"/>
    </source>
</evidence>
<feature type="signal peptide" evidence="7">
    <location>
        <begin position="1"/>
        <end position="25"/>
    </location>
</feature>
<organism evidence="8 9">
    <name type="scientific">Ramlibacter montanisoli</name>
    <dbReference type="NCBI Taxonomy" id="2732512"/>
    <lineage>
        <taxon>Bacteria</taxon>
        <taxon>Pseudomonadati</taxon>
        <taxon>Pseudomonadota</taxon>
        <taxon>Betaproteobacteria</taxon>
        <taxon>Burkholderiales</taxon>
        <taxon>Comamonadaceae</taxon>
        <taxon>Ramlibacter</taxon>
    </lineage>
</organism>
<keyword evidence="3" id="KW-0812">Transmembrane</keyword>
<dbReference type="InterPro" id="IPR051906">
    <property type="entry name" value="TolC-like"/>
</dbReference>
<dbReference type="RefSeq" id="WP_171559835.1">
    <property type="nucleotide sequence ID" value="NZ_JABFCS010000001.1"/>
</dbReference>